<name>A0A507FSF4_9FUNG</name>
<proteinExistence type="predicted"/>
<evidence type="ECO:0000256" key="1">
    <source>
        <dbReference type="ARBA" id="ARBA00022723"/>
    </source>
</evidence>
<dbReference type="InterPro" id="IPR002048">
    <property type="entry name" value="EF_hand_dom"/>
</dbReference>
<dbReference type="SMART" id="SM00054">
    <property type="entry name" value="EFh"/>
    <property type="match status" value="3"/>
</dbReference>
<keyword evidence="3" id="KW-0106">Calcium</keyword>
<dbReference type="GO" id="GO:0005509">
    <property type="term" value="F:calcium ion binding"/>
    <property type="evidence" value="ECO:0007669"/>
    <property type="project" value="InterPro"/>
</dbReference>
<dbReference type="PANTHER" id="PTHR23055">
    <property type="entry name" value="CALCIUM BINDING PROTEINS"/>
    <property type="match status" value="1"/>
</dbReference>
<dbReference type="OrthoDB" id="191686at2759"/>
<dbReference type="Gene3D" id="1.10.238.10">
    <property type="entry name" value="EF-hand"/>
    <property type="match status" value="1"/>
</dbReference>
<dbReference type="PANTHER" id="PTHR23055:SF60">
    <property type="entry name" value="CALAXIN"/>
    <property type="match status" value="1"/>
</dbReference>
<dbReference type="PROSITE" id="PS00018">
    <property type="entry name" value="EF_HAND_1"/>
    <property type="match status" value="3"/>
</dbReference>
<keyword evidence="2" id="KW-0677">Repeat</keyword>
<feature type="domain" description="EF-hand" evidence="4">
    <location>
        <begin position="90"/>
        <end position="125"/>
    </location>
</feature>
<comment type="caution">
    <text evidence="5">The sequence shown here is derived from an EMBL/GenBank/DDBJ whole genome shotgun (WGS) entry which is preliminary data.</text>
</comment>
<dbReference type="PROSITE" id="PS50222">
    <property type="entry name" value="EF_HAND_2"/>
    <property type="match status" value="3"/>
</dbReference>
<gene>
    <name evidence="5" type="ORF">CcCBS67573_g00871</name>
</gene>
<dbReference type="InterPro" id="IPR011992">
    <property type="entry name" value="EF-hand-dom_pair"/>
</dbReference>
<dbReference type="Proteomes" id="UP000320333">
    <property type="component" value="Unassembled WGS sequence"/>
</dbReference>
<evidence type="ECO:0000256" key="3">
    <source>
        <dbReference type="ARBA" id="ARBA00022837"/>
    </source>
</evidence>
<evidence type="ECO:0000313" key="6">
    <source>
        <dbReference type="Proteomes" id="UP000320333"/>
    </source>
</evidence>
<evidence type="ECO:0000313" key="5">
    <source>
        <dbReference type="EMBL" id="TPX77837.1"/>
    </source>
</evidence>
<reference evidence="5 6" key="1">
    <citation type="journal article" date="2019" name="Sci. Rep.">
        <title>Comparative genomics of chytrid fungi reveal insights into the obligate biotrophic and pathogenic lifestyle of Synchytrium endobioticum.</title>
        <authorList>
            <person name="van de Vossenberg B.T.L.H."/>
            <person name="Warris S."/>
            <person name="Nguyen H.D.T."/>
            <person name="van Gent-Pelzer M.P.E."/>
            <person name="Joly D.L."/>
            <person name="van de Geest H.C."/>
            <person name="Bonants P.J.M."/>
            <person name="Smith D.S."/>
            <person name="Levesque C.A."/>
            <person name="van der Lee T.A.J."/>
        </authorList>
    </citation>
    <scope>NUCLEOTIDE SEQUENCE [LARGE SCALE GENOMIC DNA]</scope>
    <source>
        <strain evidence="5 6">CBS 675.73</strain>
    </source>
</reference>
<organism evidence="5 6">
    <name type="scientific">Chytriomyces confervae</name>
    <dbReference type="NCBI Taxonomy" id="246404"/>
    <lineage>
        <taxon>Eukaryota</taxon>
        <taxon>Fungi</taxon>
        <taxon>Fungi incertae sedis</taxon>
        <taxon>Chytridiomycota</taxon>
        <taxon>Chytridiomycota incertae sedis</taxon>
        <taxon>Chytridiomycetes</taxon>
        <taxon>Chytridiales</taxon>
        <taxon>Chytriomycetaceae</taxon>
        <taxon>Chytriomyces</taxon>
    </lineage>
</organism>
<evidence type="ECO:0000259" key="4">
    <source>
        <dbReference type="PROSITE" id="PS50222"/>
    </source>
</evidence>
<dbReference type="InterPro" id="IPR018247">
    <property type="entry name" value="EF_Hand_1_Ca_BS"/>
</dbReference>
<protein>
    <recommendedName>
        <fullName evidence="4">EF-hand domain-containing protein</fullName>
    </recommendedName>
</protein>
<sequence length="260" mass="29379">MSTRMSVDDLLKTTNFNRGEIETLTRHFTELASLMDKIDRSRFRDLLADTFGVDDSLLMDRVFRCFDTDADNYISYDEFMKGMSVFLKGRREERMKFCFRVYDLNGDRYISKEEMFQMLKNCLVKGAEEDEDGVKDLVDLVLKKLDEDRDGRVSEADWNGALDKESLLMEAFGQCMPTSKVCQVFINPEENEAPKSRTPGIHSAHRLELPAKPISHTGIHPPSKHVHPHAPQGNRRVVVAPAAGAPIVSSKAPPKKTAAA</sequence>
<feature type="domain" description="EF-hand" evidence="4">
    <location>
        <begin position="133"/>
        <end position="168"/>
    </location>
</feature>
<dbReference type="AlphaFoldDB" id="A0A507FSF4"/>
<keyword evidence="6" id="KW-1185">Reference proteome</keyword>
<feature type="domain" description="EF-hand" evidence="4">
    <location>
        <begin position="54"/>
        <end position="89"/>
    </location>
</feature>
<dbReference type="STRING" id="246404.A0A507FSF4"/>
<dbReference type="CDD" id="cd00051">
    <property type="entry name" value="EFh"/>
    <property type="match status" value="2"/>
</dbReference>
<dbReference type="EMBL" id="QEAP01000013">
    <property type="protein sequence ID" value="TPX77837.1"/>
    <property type="molecule type" value="Genomic_DNA"/>
</dbReference>
<dbReference type="Pfam" id="PF00036">
    <property type="entry name" value="EF-hand_1"/>
    <property type="match status" value="1"/>
</dbReference>
<dbReference type="SUPFAM" id="SSF47473">
    <property type="entry name" value="EF-hand"/>
    <property type="match status" value="1"/>
</dbReference>
<dbReference type="InterPro" id="IPR028846">
    <property type="entry name" value="Recoverin"/>
</dbReference>
<dbReference type="Pfam" id="PF13499">
    <property type="entry name" value="EF-hand_7"/>
    <property type="match status" value="1"/>
</dbReference>
<accession>A0A507FSF4</accession>
<keyword evidence="1" id="KW-0479">Metal-binding</keyword>
<evidence type="ECO:0000256" key="2">
    <source>
        <dbReference type="ARBA" id="ARBA00022737"/>
    </source>
</evidence>
<dbReference type="PRINTS" id="PR00450">
    <property type="entry name" value="RECOVERIN"/>
</dbReference>